<keyword evidence="3" id="KW-1185">Reference proteome</keyword>
<feature type="coiled-coil region" evidence="1">
    <location>
        <begin position="13"/>
        <end position="61"/>
    </location>
</feature>
<reference evidence="2 3" key="1">
    <citation type="submission" date="2019-10" db="EMBL/GenBank/DDBJ databases">
        <title>Draft whole-genome sequence of the purple nonsulfur photosynthetic bacterium Roseospira navarrensis DSM 15114.</title>
        <authorList>
            <person name="Kyndt J.A."/>
            <person name="Meyer T.E."/>
        </authorList>
    </citation>
    <scope>NUCLEOTIDE SEQUENCE [LARGE SCALE GENOMIC DNA]</scope>
    <source>
        <strain evidence="2 3">DSM 15114</strain>
    </source>
</reference>
<evidence type="ECO:0000313" key="2">
    <source>
        <dbReference type="EMBL" id="MQX35474.1"/>
    </source>
</evidence>
<comment type="caution">
    <text evidence="2">The sequence shown here is derived from an EMBL/GenBank/DDBJ whole genome shotgun (WGS) entry which is preliminary data.</text>
</comment>
<proteinExistence type="predicted"/>
<dbReference type="OrthoDB" id="9862163at2"/>
<dbReference type="AlphaFoldDB" id="A0A7X1ZBH6"/>
<dbReference type="RefSeq" id="WP_153340996.1">
    <property type="nucleotide sequence ID" value="NZ_WIVE01000004.1"/>
</dbReference>
<name>A0A7X1ZBH6_9PROT</name>
<accession>A0A7X1ZBH6</accession>
<dbReference type="Proteomes" id="UP000434582">
    <property type="component" value="Unassembled WGS sequence"/>
</dbReference>
<keyword evidence="1" id="KW-0175">Coiled coil</keyword>
<organism evidence="2 3">
    <name type="scientific">Roseospira navarrensis</name>
    <dbReference type="NCBI Taxonomy" id="140058"/>
    <lineage>
        <taxon>Bacteria</taxon>
        <taxon>Pseudomonadati</taxon>
        <taxon>Pseudomonadota</taxon>
        <taxon>Alphaproteobacteria</taxon>
        <taxon>Rhodospirillales</taxon>
        <taxon>Rhodospirillaceae</taxon>
        <taxon>Roseospira</taxon>
    </lineage>
</organism>
<evidence type="ECO:0000313" key="3">
    <source>
        <dbReference type="Proteomes" id="UP000434582"/>
    </source>
</evidence>
<gene>
    <name evidence="2" type="ORF">GHC57_02965</name>
</gene>
<sequence>MAQLAPVLIPLALQAATTALQQYQQQEAAQRQQAAQAQANRAQAEAARQQAEAQARQVADGATLANQAAWQDYDIWAARRRADSDAAISALNTGFARTEMERAEALRRDNAARRARFASQGLDGAAGSAAALLMGLNQAAADQTRRDHDDLGRRTAELYDTANADIAGQWEVTASETAARSHQTDLDLWQRQVALDSRLHQLGVQQAARRQQDLLDLTVSHQRAALGLAGSGGRAVGQALSGGR</sequence>
<protein>
    <submittedName>
        <fullName evidence="2">Uncharacterized protein</fullName>
    </submittedName>
</protein>
<dbReference type="EMBL" id="WIVE01000004">
    <property type="protein sequence ID" value="MQX35474.1"/>
    <property type="molecule type" value="Genomic_DNA"/>
</dbReference>
<evidence type="ECO:0000256" key="1">
    <source>
        <dbReference type="SAM" id="Coils"/>
    </source>
</evidence>